<keyword evidence="4" id="KW-1185">Reference proteome</keyword>
<dbReference type="STRING" id="1849047.A0A3D8SF15"/>
<evidence type="ECO:0000256" key="1">
    <source>
        <dbReference type="SAM" id="MobiDB-lite"/>
    </source>
</evidence>
<evidence type="ECO:0000313" key="3">
    <source>
        <dbReference type="EMBL" id="RDW84940.1"/>
    </source>
</evidence>
<feature type="region of interest" description="Disordered" evidence="1">
    <location>
        <begin position="1"/>
        <end position="33"/>
    </location>
</feature>
<protein>
    <submittedName>
        <fullName evidence="3">Uncharacterized protein</fullName>
    </submittedName>
</protein>
<comment type="caution">
    <text evidence="3">The sequence shown here is derived from an EMBL/GenBank/DDBJ whole genome shotgun (WGS) entry which is preliminary data.</text>
</comment>
<sequence>MPPKKSTKQKVPKTAPVGGATGSSPAPPAPFNRPNSQLEPLIEKLSKRHVYITHVDTKPADFKYKIFSVPVIMNVVIVLGILWRIKSIGPFYLHICYSMMGKYNETTIDTDNLPASETVNIILRRAGIFMIDLLIYVFIWPWPRDFFVGRRNGQFDNPIAWRYGVGFRGTEIVVRRSRKWDVIVKEPINDEHEGTKELFENLRAAMDPIWLSEKTGYLLLNKWWDLDWNMMVEVTQLVDKKVIPLDELKGTVLLHTQDFGWVSIETSSARGTAKEEEGRRKIIAFKDELTVMGKENLFFKWIELVQYESSKPGGFGPAEQAATMAKAKTMFEQQGVDFDQFWAKIGGMEGMPGMD</sequence>
<dbReference type="EMBL" id="PDLM01000002">
    <property type="protein sequence ID" value="RDW84940.1"/>
    <property type="molecule type" value="Genomic_DNA"/>
</dbReference>
<accession>A0A3D8SF15</accession>
<keyword evidence="2" id="KW-0472">Membrane</keyword>
<dbReference type="OrthoDB" id="5421757at2759"/>
<dbReference type="AlphaFoldDB" id="A0A3D8SF15"/>
<feature type="transmembrane region" description="Helical" evidence="2">
    <location>
        <begin position="66"/>
        <end position="85"/>
    </location>
</feature>
<gene>
    <name evidence="3" type="ORF">BP6252_02530</name>
</gene>
<feature type="compositionally biased region" description="Low complexity" evidence="1">
    <location>
        <begin position="15"/>
        <end position="24"/>
    </location>
</feature>
<feature type="transmembrane region" description="Helical" evidence="2">
    <location>
        <begin position="122"/>
        <end position="142"/>
    </location>
</feature>
<organism evidence="3 4">
    <name type="scientific">Coleophoma cylindrospora</name>
    <dbReference type="NCBI Taxonomy" id="1849047"/>
    <lineage>
        <taxon>Eukaryota</taxon>
        <taxon>Fungi</taxon>
        <taxon>Dikarya</taxon>
        <taxon>Ascomycota</taxon>
        <taxon>Pezizomycotina</taxon>
        <taxon>Leotiomycetes</taxon>
        <taxon>Helotiales</taxon>
        <taxon>Dermateaceae</taxon>
        <taxon>Coleophoma</taxon>
    </lineage>
</organism>
<keyword evidence="2" id="KW-0812">Transmembrane</keyword>
<evidence type="ECO:0000313" key="4">
    <source>
        <dbReference type="Proteomes" id="UP000256645"/>
    </source>
</evidence>
<feature type="compositionally biased region" description="Basic residues" evidence="1">
    <location>
        <begin position="1"/>
        <end position="11"/>
    </location>
</feature>
<keyword evidence="2" id="KW-1133">Transmembrane helix</keyword>
<name>A0A3D8SF15_9HELO</name>
<evidence type="ECO:0000256" key="2">
    <source>
        <dbReference type="SAM" id="Phobius"/>
    </source>
</evidence>
<proteinExistence type="predicted"/>
<reference evidence="3 4" key="1">
    <citation type="journal article" date="2018" name="IMA Fungus">
        <title>IMA Genome-F 9: Draft genome sequence of Annulohypoxylon stygium, Aspergillus mulundensis, Berkeleyomyces basicola (syn. Thielaviopsis basicola), Ceratocystis smalleyi, two Cercospora beticola strains, Coleophoma cylindrospora, Fusarium fracticaudum, Phialophora cf. hyalina, and Morchella septimelata.</title>
        <authorList>
            <person name="Wingfield B.D."/>
            <person name="Bills G.F."/>
            <person name="Dong Y."/>
            <person name="Huang W."/>
            <person name="Nel W.J."/>
            <person name="Swalarsk-Parry B.S."/>
            <person name="Vaghefi N."/>
            <person name="Wilken P.M."/>
            <person name="An Z."/>
            <person name="de Beer Z.W."/>
            <person name="De Vos L."/>
            <person name="Chen L."/>
            <person name="Duong T.A."/>
            <person name="Gao Y."/>
            <person name="Hammerbacher A."/>
            <person name="Kikkert J.R."/>
            <person name="Li Y."/>
            <person name="Li H."/>
            <person name="Li K."/>
            <person name="Li Q."/>
            <person name="Liu X."/>
            <person name="Ma X."/>
            <person name="Naidoo K."/>
            <person name="Pethybridge S.J."/>
            <person name="Sun J."/>
            <person name="Steenkamp E.T."/>
            <person name="van der Nest M.A."/>
            <person name="van Wyk S."/>
            <person name="Wingfield M.J."/>
            <person name="Xiong C."/>
            <person name="Yue Q."/>
            <person name="Zhang X."/>
        </authorList>
    </citation>
    <scope>NUCLEOTIDE SEQUENCE [LARGE SCALE GENOMIC DNA]</scope>
    <source>
        <strain evidence="3 4">BP6252</strain>
    </source>
</reference>
<dbReference type="Proteomes" id="UP000256645">
    <property type="component" value="Unassembled WGS sequence"/>
</dbReference>